<dbReference type="PRINTS" id="PR00837">
    <property type="entry name" value="V5TPXLIKE"/>
</dbReference>
<dbReference type="SMART" id="SM00198">
    <property type="entry name" value="SCP"/>
    <property type="match status" value="1"/>
</dbReference>
<dbReference type="Ensembl" id="ENSNMLT00000017895.1">
    <property type="protein sequence ID" value="ENSNMLP00000015931.1"/>
    <property type="gene ID" value="ENSNMLG00000010531.1"/>
</dbReference>
<keyword evidence="5" id="KW-1185">Reference proteome</keyword>
<feature type="domain" description="SCP" evidence="3">
    <location>
        <begin position="1"/>
        <end position="120"/>
    </location>
</feature>
<comment type="similarity">
    <text evidence="1">Belongs to the CRISP family.</text>
</comment>
<evidence type="ECO:0000256" key="1">
    <source>
        <dbReference type="ARBA" id="ARBA00009923"/>
    </source>
</evidence>
<dbReference type="AlphaFoldDB" id="A0A8C6T5L1"/>
<dbReference type="GO" id="GO:0005576">
    <property type="term" value="C:extracellular region"/>
    <property type="evidence" value="ECO:0007669"/>
    <property type="project" value="InterPro"/>
</dbReference>
<dbReference type="InterPro" id="IPR014044">
    <property type="entry name" value="CAP_dom"/>
</dbReference>
<evidence type="ECO:0000256" key="2">
    <source>
        <dbReference type="SAM" id="MobiDB-lite"/>
    </source>
</evidence>
<organism evidence="4 5">
    <name type="scientific">Neogobius melanostomus</name>
    <name type="common">round goby</name>
    <dbReference type="NCBI Taxonomy" id="47308"/>
    <lineage>
        <taxon>Eukaryota</taxon>
        <taxon>Metazoa</taxon>
        <taxon>Chordata</taxon>
        <taxon>Craniata</taxon>
        <taxon>Vertebrata</taxon>
        <taxon>Euteleostomi</taxon>
        <taxon>Actinopterygii</taxon>
        <taxon>Neopterygii</taxon>
        <taxon>Teleostei</taxon>
        <taxon>Neoteleostei</taxon>
        <taxon>Acanthomorphata</taxon>
        <taxon>Gobiaria</taxon>
        <taxon>Gobiiformes</taxon>
        <taxon>Gobioidei</taxon>
        <taxon>Gobiidae</taxon>
        <taxon>Benthophilinae</taxon>
        <taxon>Neogobiini</taxon>
        <taxon>Neogobius</taxon>
    </lineage>
</organism>
<dbReference type="InterPro" id="IPR001283">
    <property type="entry name" value="CRISP-related"/>
</dbReference>
<feature type="compositionally biased region" description="Acidic residues" evidence="2">
    <location>
        <begin position="155"/>
        <end position="167"/>
    </location>
</feature>
<dbReference type="InterPro" id="IPR018244">
    <property type="entry name" value="Allrgn_V5/Tpx1_CS"/>
</dbReference>
<dbReference type="PROSITE" id="PS01009">
    <property type="entry name" value="CRISP_1"/>
    <property type="match status" value="1"/>
</dbReference>
<dbReference type="Pfam" id="PF00188">
    <property type="entry name" value="CAP"/>
    <property type="match status" value="1"/>
</dbReference>
<protein>
    <recommendedName>
        <fullName evidence="3">SCP domain-containing protein</fullName>
    </recommendedName>
</protein>
<dbReference type="PRINTS" id="PR00838">
    <property type="entry name" value="V5ALLERGEN"/>
</dbReference>
<dbReference type="SUPFAM" id="SSF55797">
    <property type="entry name" value="PR-1-like"/>
    <property type="match status" value="1"/>
</dbReference>
<dbReference type="Proteomes" id="UP000694523">
    <property type="component" value="Unplaced"/>
</dbReference>
<sequence length="304" mass="34268">MLPLKWDRNLKLVAEGYAAKCIWNHNPELEDTGENLFAGTGQLDLERAMEKWFLERMDYNYDNNSCDEDKMCGHYTQMVWADTHRVGCAVHLCAQMEGLAWTEPSNFLVCNYYPPGNYEGERPYVEGEWCSQCPEHFQRCENNLCAPEVKPTEAESIEETAEPDPAEDTVTLPAGTSSFQDLHIMDTTPGADQVPLPEQNPDQDLKETLEQEAAVPPPATESIPPEPMSTAVLGTDETKPYQRPYKSLSKTLYQRLNPRLNLGPDQNQTCSLNLRLLRKILQEVQQGRTGAKGKSVSACFTNCM</sequence>
<reference evidence="4" key="2">
    <citation type="submission" date="2025-09" db="UniProtKB">
        <authorList>
            <consortium name="Ensembl"/>
        </authorList>
    </citation>
    <scope>IDENTIFICATION</scope>
</reference>
<name>A0A8C6T5L1_9GOBI</name>
<feature type="region of interest" description="Disordered" evidence="2">
    <location>
        <begin position="211"/>
        <end position="233"/>
    </location>
</feature>
<evidence type="ECO:0000313" key="5">
    <source>
        <dbReference type="Proteomes" id="UP000694523"/>
    </source>
</evidence>
<proteinExistence type="inferred from homology"/>
<evidence type="ECO:0000259" key="3">
    <source>
        <dbReference type="SMART" id="SM00198"/>
    </source>
</evidence>
<feature type="compositionally biased region" description="Pro residues" evidence="2">
    <location>
        <begin position="215"/>
        <end position="227"/>
    </location>
</feature>
<accession>A0A8C6T5L1</accession>
<feature type="region of interest" description="Disordered" evidence="2">
    <location>
        <begin position="151"/>
        <end position="173"/>
    </location>
</feature>
<reference evidence="4" key="1">
    <citation type="submission" date="2025-08" db="UniProtKB">
        <authorList>
            <consortium name="Ensembl"/>
        </authorList>
    </citation>
    <scope>IDENTIFICATION</scope>
</reference>
<dbReference type="InterPro" id="IPR035940">
    <property type="entry name" value="CAP_sf"/>
</dbReference>
<dbReference type="PANTHER" id="PTHR10334">
    <property type="entry name" value="CYSTEINE-RICH SECRETORY PROTEIN-RELATED"/>
    <property type="match status" value="1"/>
</dbReference>
<dbReference type="InterPro" id="IPR002413">
    <property type="entry name" value="V5_allergen-like"/>
</dbReference>
<dbReference type="Gene3D" id="3.40.33.10">
    <property type="entry name" value="CAP"/>
    <property type="match status" value="1"/>
</dbReference>
<dbReference type="PROSITE" id="PS01010">
    <property type="entry name" value="CRISP_2"/>
    <property type="match status" value="1"/>
</dbReference>
<evidence type="ECO:0000313" key="4">
    <source>
        <dbReference type="Ensembl" id="ENSNMLP00000015931.1"/>
    </source>
</evidence>